<dbReference type="AlphaFoldDB" id="A0A8T0QN93"/>
<comment type="caution">
    <text evidence="1">The sequence shown here is derived from an EMBL/GenBank/DDBJ whole genome shotgun (WGS) entry which is preliminary data.</text>
</comment>
<keyword evidence="2" id="KW-1185">Reference proteome</keyword>
<accession>A0A8T0QN93</accession>
<proteinExistence type="predicted"/>
<dbReference type="Proteomes" id="UP000823388">
    <property type="component" value="Chromosome 7K"/>
</dbReference>
<organism evidence="1 2">
    <name type="scientific">Panicum virgatum</name>
    <name type="common">Blackwell switchgrass</name>
    <dbReference type="NCBI Taxonomy" id="38727"/>
    <lineage>
        <taxon>Eukaryota</taxon>
        <taxon>Viridiplantae</taxon>
        <taxon>Streptophyta</taxon>
        <taxon>Embryophyta</taxon>
        <taxon>Tracheophyta</taxon>
        <taxon>Spermatophyta</taxon>
        <taxon>Magnoliopsida</taxon>
        <taxon>Liliopsida</taxon>
        <taxon>Poales</taxon>
        <taxon>Poaceae</taxon>
        <taxon>PACMAD clade</taxon>
        <taxon>Panicoideae</taxon>
        <taxon>Panicodae</taxon>
        <taxon>Paniceae</taxon>
        <taxon>Panicinae</taxon>
        <taxon>Panicum</taxon>
        <taxon>Panicum sect. Hiantes</taxon>
    </lineage>
</organism>
<evidence type="ECO:0000313" key="1">
    <source>
        <dbReference type="EMBL" id="KAG2572494.1"/>
    </source>
</evidence>
<evidence type="ECO:0000313" key="2">
    <source>
        <dbReference type="Proteomes" id="UP000823388"/>
    </source>
</evidence>
<sequence>MAPPRFPNCGRRCVLAALAAANRRIHFCISAASSDVQPFGGLWWCSSELVCCVHAGGIRHSCSSLLDDVRKAMSNKETARYPVRNATVIPTSTRLPPPW</sequence>
<name>A0A8T0QN93_PANVG</name>
<protein>
    <submittedName>
        <fullName evidence="1">Uncharacterized protein</fullName>
    </submittedName>
</protein>
<dbReference type="EMBL" id="CM029049">
    <property type="protein sequence ID" value="KAG2572494.1"/>
    <property type="molecule type" value="Genomic_DNA"/>
</dbReference>
<reference evidence="1" key="1">
    <citation type="submission" date="2020-05" db="EMBL/GenBank/DDBJ databases">
        <title>WGS assembly of Panicum virgatum.</title>
        <authorList>
            <person name="Lovell J.T."/>
            <person name="Jenkins J."/>
            <person name="Shu S."/>
            <person name="Juenger T.E."/>
            <person name="Schmutz J."/>
        </authorList>
    </citation>
    <scope>NUCLEOTIDE SEQUENCE</scope>
    <source>
        <strain evidence="1">AP13</strain>
    </source>
</reference>
<gene>
    <name evidence="1" type="ORF">PVAP13_7KG141600</name>
</gene>